<protein>
    <submittedName>
        <fullName evidence="9">MFS transporter</fullName>
    </submittedName>
</protein>
<keyword evidence="2" id="KW-0813">Transport</keyword>
<feature type="transmembrane region" description="Helical" evidence="7">
    <location>
        <begin position="381"/>
        <end position="399"/>
    </location>
</feature>
<evidence type="ECO:0000259" key="8">
    <source>
        <dbReference type="PROSITE" id="PS50850"/>
    </source>
</evidence>
<evidence type="ECO:0000256" key="1">
    <source>
        <dbReference type="ARBA" id="ARBA00004651"/>
    </source>
</evidence>
<keyword evidence="10" id="KW-1185">Reference proteome</keyword>
<gene>
    <name evidence="9" type="ORF">H8K43_07475</name>
</gene>
<feature type="transmembrane region" description="Helical" evidence="7">
    <location>
        <begin position="107"/>
        <end position="129"/>
    </location>
</feature>
<accession>A0ABR7A3K4</accession>
<feature type="transmembrane region" description="Helical" evidence="7">
    <location>
        <begin position="292"/>
        <end position="309"/>
    </location>
</feature>
<keyword evidence="3" id="KW-1003">Cell membrane</keyword>
<feature type="transmembrane region" description="Helical" evidence="7">
    <location>
        <begin position="260"/>
        <end position="280"/>
    </location>
</feature>
<reference evidence="9 10" key="1">
    <citation type="submission" date="2020-08" db="EMBL/GenBank/DDBJ databases">
        <title>Novel species isolated from subtropical streams in China.</title>
        <authorList>
            <person name="Lu H."/>
        </authorList>
    </citation>
    <scope>NUCLEOTIDE SEQUENCE [LARGE SCALE GENOMIC DNA]</scope>
    <source>
        <strain evidence="9 10">CY22W</strain>
    </source>
</reference>
<proteinExistence type="predicted"/>
<evidence type="ECO:0000256" key="2">
    <source>
        <dbReference type="ARBA" id="ARBA00022448"/>
    </source>
</evidence>
<evidence type="ECO:0000256" key="7">
    <source>
        <dbReference type="SAM" id="Phobius"/>
    </source>
</evidence>
<dbReference type="Pfam" id="PF07690">
    <property type="entry name" value="MFS_1"/>
    <property type="match status" value="1"/>
</dbReference>
<comment type="caution">
    <text evidence="9">The sequence shown here is derived from an EMBL/GenBank/DDBJ whole genome shotgun (WGS) entry which is preliminary data.</text>
</comment>
<dbReference type="Gene3D" id="1.20.1250.20">
    <property type="entry name" value="MFS general substrate transporter like domains"/>
    <property type="match status" value="1"/>
</dbReference>
<feature type="transmembrane region" description="Helical" evidence="7">
    <location>
        <begin position="170"/>
        <end position="191"/>
    </location>
</feature>
<dbReference type="InterPro" id="IPR011701">
    <property type="entry name" value="MFS"/>
</dbReference>
<evidence type="ECO:0000256" key="5">
    <source>
        <dbReference type="ARBA" id="ARBA00022989"/>
    </source>
</evidence>
<dbReference type="InterPro" id="IPR036259">
    <property type="entry name" value="MFS_trans_sf"/>
</dbReference>
<evidence type="ECO:0000313" key="9">
    <source>
        <dbReference type="EMBL" id="MBC3931503.1"/>
    </source>
</evidence>
<keyword evidence="4 7" id="KW-0812">Transmembrane</keyword>
<dbReference type="SUPFAM" id="SSF103473">
    <property type="entry name" value="MFS general substrate transporter"/>
    <property type="match status" value="1"/>
</dbReference>
<organism evidence="9 10">
    <name type="scientific">Undibacterium curvum</name>
    <dbReference type="NCBI Taxonomy" id="2762294"/>
    <lineage>
        <taxon>Bacteria</taxon>
        <taxon>Pseudomonadati</taxon>
        <taxon>Pseudomonadota</taxon>
        <taxon>Betaproteobacteria</taxon>
        <taxon>Burkholderiales</taxon>
        <taxon>Oxalobacteraceae</taxon>
        <taxon>Undibacterium</taxon>
    </lineage>
</organism>
<keyword evidence="5 7" id="KW-1133">Transmembrane helix</keyword>
<evidence type="ECO:0000256" key="6">
    <source>
        <dbReference type="ARBA" id="ARBA00023136"/>
    </source>
</evidence>
<feature type="transmembrane region" description="Helical" evidence="7">
    <location>
        <begin position="350"/>
        <end position="375"/>
    </location>
</feature>
<evidence type="ECO:0000256" key="4">
    <source>
        <dbReference type="ARBA" id="ARBA00022692"/>
    </source>
</evidence>
<dbReference type="Proteomes" id="UP000654304">
    <property type="component" value="Unassembled WGS sequence"/>
</dbReference>
<dbReference type="EMBL" id="JACOGD010000003">
    <property type="protein sequence ID" value="MBC3931503.1"/>
    <property type="molecule type" value="Genomic_DNA"/>
</dbReference>
<feature type="domain" description="Major facilitator superfamily (MFS) profile" evidence="8">
    <location>
        <begin position="1"/>
        <end position="404"/>
    </location>
</feature>
<feature type="transmembrane region" description="Helical" evidence="7">
    <location>
        <begin position="141"/>
        <end position="164"/>
    </location>
</feature>
<sequence>MLFIHRQAAPVHALKLLWLIQCVAMAAMEMSGPFWALHLQSSGQLSASELSWYSALAYAGPMLTAMLCIPWWGKAGDRIGHHWMLLRALAALALTQLALAYCTQPLMIIAIRLLQGAIAGFIAAAQAYGSQLSSREQRGQLMASLQTATALGSVLGPMAGGWLYQSQGFTAVNLSAAALCAGCLLLAALCLPRSKVVPASASTALQSNSGSAQQNSWWRQGMLPGFLLGILLIQSAKMLPQAYFSLYVTQAMQATTGFAGLSYGLSAAGLCLCAPLWAIYFRQQEDSTILRWMIALCIASAVLMAVQSLYLSATIFLLCRFLWGCFLGALLPVFYSLLSLHTPANKQGQALAYGNSAAKAGALLGTAAGALLMAILPLQHLFWTVAVAYLLTALLLALLPRTYPLPGSAPA</sequence>
<dbReference type="PROSITE" id="PS50850">
    <property type="entry name" value="MFS"/>
    <property type="match status" value="1"/>
</dbReference>
<comment type="subcellular location">
    <subcellularLocation>
        <location evidence="1">Cell membrane</location>
        <topology evidence="1">Multi-pass membrane protein</topology>
    </subcellularLocation>
</comment>
<dbReference type="RefSeq" id="WP_186903244.1">
    <property type="nucleotide sequence ID" value="NZ_JACOGD010000003.1"/>
</dbReference>
<keyword evidence="6 7" id="KW-0472">Membrane</keyword>
<dbReference type="InterPro" id="IPR020846">
    <property type="entry name" value="MFS_dom"/>
</dbReference>
<name>A0ABR7A3K4_9BURK</name>
<evidence type="ECO:0000313" key="10">
    <source>
        <dbReference type="Proteomes" id="UP000654304"/>
    </source>
</evidence>
<evidence type="ECO:0000256" key="3">
    <source>
        <dbReference type="ARBA" id="ARBA00022475"/>
    </source>
</evidence>
<feature type="transmembrane region" description="Helical" evidence="7">
    <location>
        <begin position="315"/>
        <end position="338"/>
    </location>
</feature>
<dbReference type="PANTHER" id="PTHR43414:SF6">
    <property type="entry name" value="MULTIDRUG RESISTANCE PROTEIN MDTG"/>
    <property type="match status" value="1"/>
</dbReference>
<feature type="transmembrane region" description="Helical" evidence="7">
    <location>
        <begin position="84"/>
        <end position="101"/>
    </location>
</feature>
<dbReference type="PANTHER" id="PTHR43414">
    <property type="entry name" value="MULTIDRUG RESISTANCE PROTEIN MDTG"/>
    <property type="match status" value="1"/>
</dbReference>
<feature type="transmembrane region" description="Helical" evidence="7">
    <location>
        <begin position="52"/>
        <end position="72"/>
    </location>
</feature>